<accession>A0ABY4HB53</accession>
<dbReference type="Proteomes" id="UP000830326">
    <property type="component" value="Chromosome"/>
</dbReference>
<dbReference type="EMBL" id="CP095075">
    <property type="protein sequence ID" value="UOR11175.1"/>
    <property type="molecule type" value="Genomic_DNA"/>
</dbReference>
<evidence type="ECO:0000313" key="2">
    <source>
        <dbReference type="EMBL" id="UOR11175.1"/>
    </source>
</evidence>
<name>A0ABY4HB53_9BACI</name>
<keyword evidence="3" id="KW-1185">Reference proteome</keyword>
<protein>
    <submittedName>
        <fullName evidence="2">Uncharacterized protein</fullName>
    </submittedName>
</protein>
<sequence length="79" mass="9006">MKMYTNDCRNGTPKTVISYHRLTYHELIGAVPFILMIIGGGETERLPVVQDLARPRSEARRLGARPRKASRFPHLSPFL</sequence>
<gene>
    <name evidence="2" type="ORF">MUO15_16470</name>
</gene>
<organism evidence="2 3">
    <name type="scientific">Halobacillus amylolyticus</name>
    <dbReference type="NCBI Taxonomy" id="2932259"/>
    <lineage>
        <taxon>Bacteria</taxon>
        <taxon>Bacillati</taxon>
        <taxon>Bacillota</taxon>
        <taxon>Bacilli</taxon>
        <taxon>Bacillales</taxon>
        <taxon>Bacillaceae</taxon>
        <taxon>Halobacillus</taxon>
    </lineage>
</organism>
<feature type="region of interest" description="Disordered" evidence="1">
    <location>
        <begin position="57"/>
        <end position="79"/>
    </location>
</feature>
<dbReference type="RefSeq" id="WP_245030915.1">
    <property type="nucleotide sequence ID" value="NZ_CP095075.1"/>
</dbReference>
<evidence type="ECO:0000256" key="1">
    <source>
        <dbReference type="SAM" id="MobiDB-lite"/>
    </source>
</evidence>
<reference evidence="2" key="1">
    <citation type="submission" date="2022-04" db="EMBL/GenBank/DDBJ databases">
        <title>Halobacillus sp. isolated from saltern.</title>
        <authorList>
            <person name="Won M."/>
            <person name="Lee C.-M."/>
            <person name="Woen H.-Y."/>
            <person name="Kwon S.-W."/>
        </authorList>
    </citation>
    <scope>NUCLEOTIDE SEQUENCE</scope>
    <source>
        <strain evidence="2">SSHM10-5</strain>
    </source>
</reference>
<proteinExistence type="predicted"/>
<feature type="compositionally biased region" description="Basic residues" evidence="1">
    <location>
        <begin position="62"/>
        <end position="71"/>
    </location>
</feature>
<evidence type="ECO:0000313" key="3">
    <source>
        <dbReference type="Proteomes" id="UP000830326"/>
    </source>
</evidence>